<dbReference type="Gene3D" id="3.40.50.720">
    <property type="entry name" value="NAD(P)-binding Rossmann-like Domain"/>
    <property type="match status" value="1"/>
</dbReference>
<dbReference type="GO" id="GO:0016491">
    <property type="term" value="F:oxidoreductase activity"/>
    <property type="evidence" value="ECO:0007669"/>
    <property type="project" value="TreeGrafter"/>
</dbReference>
<evidence type="ECO:0000313" key="1">
    <source>
        <dbReference type="EMBL" id="MBR7619557.1"/>
    </source>
</evidence>
<evidence type="ECO:0000313" key="2">
    <source>
        <dbReference type="Proteomes" id="UP000622580"/>
    </source>
</evidence>
<dbReference type="Pfam" id="PF00106">
    <property type="entry name" value="adh_short"/>
    <property type="match status" value="1"/>
</dbReference>
<organism evidence="1 2">
    <name type="scientific">Phenylobacterium glaciei</name>
    <dbReference type="NCBI Taxonomy" id="2803784"/>
    <lineage>
        <taxon>Bacteria</taxon>
        <taxon>Pseudomonadati</taxon>
        <taxon>Pseudomonadota</taxon>
        <taxon>Alphaproteobacteria</taxon>
        <taxon>Caulobacterales</taxon>
        <taxon>Caulobacteraceae</taxon>
        <taxon>Phenylobacterium</taxon>
    </lineage>
</organism>
<dbReference type="InterPro" id="IPR051468">
    <property type="entry name" value="Fungal_SecMetab_SDRs"/>
</dbReference>
<sequence length="242" mass="25385">MAASLAIVIGGSGGIGRALARRLGDSPAHDLVLSISRRRPEGWVDTPRQAWIEADILDEESLARAAKHAAGLGAPRRILVATGQLHGPGLAPEKTMRSLDLAALTALFAINAAGPALAAKHFLPLTPRDQPSVFAALSARVGSIGDNRLGGWYGYRASKAALNMLIRTLAIEHRRTRPLGLCVALHPGTVDTDLSAPFQGGVAAEALFSPERSAQALLEVLDTLGPDDNGGFFAWDGTPIAW</sequence>
<comment type="caution">
    <text evidence="1">The sequence shown here is derived from an EMBL/GenBank/DDBJ whole genome shotgun (WGS) entry which is preliminary data.</text>
</comment>
<dbReference type="Proteomes" id="UP000622580">
    <property type="component" value="Unassembled WGS sequence"/>
</dbReference>
<dbReference type="PRINTS" id="PR00081">
    <property type="entry name" value="GDHRDH"/>
</dbReference>
<keyword evidence="2" id="KW-1185">Reference proteome</keyword>
<dbReference type="PANTHER" id="PTHR43544">
    <property type="entry name" value="SHORT-CHAIN DEHYDROGENASE/REDUCTASE"/>
    <property type="match status" value="1"/>
</dbReference>
<dbReference type="PANTHER" id="PTHR43544:SF12">
    <property type="entry name" value="NAD(P)-BINDING ROSSMANN-FOLD SUPERFAMILY PROTEIN"/>
    <property type="match status" value="1"/>
</dbReference>
<dbReference type="RefSeq" id="WP_215339905.1">
    <property type="nucleotide sequence ID" value="NZ_JAGSGD010000001.1"/>
</dbReference>
<dbReference type="EMBL" id="JAGSGD010000001">
    <property type="protein sequence ID" value="MBR7619557.1"/>
    <property type="molecule type" value="Genomic_DNA"/>
</dbReference>
<proteinExistence type="predicted"/>
<dbReference type="AlphaFoldDB" id="A0A941D097"/>
<dbReference type="InterPro" id="IPR002347">
    <property type="entry name" value="SDR_fam"/>
</dbReference>
<dbReference type="GO" id="GO:0005737">
    <property type="term" value="C:cytoplasm"/>
    <property type="evidence" value="ECO:0007669"/>
    <property type="project" value="TreeGrafter"/>
</dbReference>
<reference evidence="1" key="1">
    <citation type="submission" date="2021-04" db="EMBL/GenBank/DDBJ databases">
        <title>Draft genome assembly of strain Phenylobacterium sp. 20VBR1 using MiniION and Illumina platforms.</title>
        <authorList>
            <person name="Thomas F.A."/>
            <person name="Krishnan K.P."/>
            <person name="Sinha R.K."/>
        </authorList>
    </citation>
    <scope>NUCLEOTIDE SEQUENCE</scope>
    <source>
        <strain evidence="1">20VBR1</strain>
    </source>
</reference>
<dbReference type="InterPro" id="IPR036291">
    <property type="entry name" value="NAD(P)-bd_dom_sf"/>
</dbReference>
<dbReference type="SUPFAM" id="SSF51735">
    <property type="entry name" value="NAD(P)-binding Rossmann-fold domains"/>
    <property type="match status" value="1"/>
</dbReference>
<name>A0A941D097_9CAUL</name>
<gene>
    <name evidence="1" type="ORF">JKL49_09175</name>
</gene>
<accession>A0A941D097</accession>
<protein>
    <submittedName>
        <fullName evidence="1">SDR family NAD(P)-dependent oxidoreductase</fullName>
    </submittedName>
</protein>